<dbReference type="EMBL" id="JBBPBK010000005">
    <property type="protein sequence ID" value="KAK9285716.1"/>
    <property type="molecule type" value="Genomic_DNA"/>
</dbReference>
<dbReference type="Proteomes" id="UP001415857">
    <property type="component" value="Unassembled WGS sequence"/>
</dbReference>
<evidence type="ECO:0000313" key="2">
    <source>
        <dbReference type="Proteomes" id="UP001415857"/>
    </source>
</evidence>
<gene>
    <name evidence="1" type="ORF">L1049_024915</name>
</gene>
<organism evidence="1 2">
    <name type="scientific">Liquidambar formosana</name>
    <name type="common">Formosan gum</name>
    <dbReference type="NCBI Taxonomy" id="63359"/>
    <lineage>
        <taxon>Eukaryota</taxon>
        <taxon>Viridiplantae</taxon>
        <taxon>Streptophyta</taxon>
        <taxon>Embryophyta</taxon>
        <taxon>Tracheophyta</taxon>
        <taxon>Spermatophyta</taxon>
        <taxon>Magnoliopsida</taxon>
        <taxon>eudicotyledons</taxon>
        <taxon>Gunneridae</taxon>
        <taxon>Pentapetalae</taxon>
        <taxon>Saxifragales</taxon>
        <taxon>Altingiaceae</taxon>
        <taxon>Liquidambar</taxon>
    </lineage>
</organism>
<dbReference type="PANTHER" id="PTHR16057:SF1">
    <property type="entry name" value="PROTEIN LINES HOMOLOG 1"/>
    <property type="match status" value="1"/>
</dbReference>
<dbReference type="PANTHER" id="PTHR16057">
    <property type="entry name" value="WINS1, 2 PROTEIN"/>
    <property type="match status" value="1"/>
</dbReference>
<dbReference type="AlphaFoldDB" id="A0AAP0X1L5"/>
<protein>
    <submittedName>
        <fullName evidence="1">Uncharacterized protein</fullName>
    </submittedName>
</protein>
<dbReference type="InterPro" id="IPR024875">
    <property type="entry name" value="Protein_Lines"/>
</dbReference>
<keyword evidence="2" id="KW-1185">Reference proteome</keyword>
<comment type="caution">
    <text evidence="1">The sequence shown here is derived from an EMBL/GenBank/DDBJ whole genome shotgun (WGS) entry which is preliminary data.</text>
</comment>
<reference evidence="1 2" key="1">
    <citation type="journal article" date="2024" name="Plant J.">
        <title>Genome sequences and population genomics reveal climatic adaptation and genomic divergence between two closely related sweetgum species.</title>
        <authorList>
            <person name="Xu W.Q."/>
            <person name="Ren C.Q."/>
            <person name="Zhang X.Y."/>
            <person name="Comes H.P."/>
            <person name="Liu X.H."/>
            <person name="Li Y.G."/>
            <person name="Kettle C.J."/>
            <person name="Jalonen R."/>
            <person name="Gaisberger H."/>
            <person name="Ma Y.Z."/>
            <person name="Qiu Y.X."/>
        </authorList>
    </citation>
    <scope>NUCLEOTIDE SEQUENCE [LARGE SCALE GENOMIC DNA]</scope>
    <source>
        <strain evidence="1">Hangzhou</strain>
    </source>
</reference>
<name>A0AAP0X1L5_LIQFO</name>
<evidence type="ECO:0000313" key="1">
    <source>
        <dbReference type="EMBL" id="KAK9285716.1"/>
    </source>
</evidence>
<proteinExistence type="predicted"/>
<sequence>MFPSREYSQLYRLIDDSLRPYTESDVVSLTKDKEKDLLLVLSQETVVKPACTSECSSGSNPQSEDDSRLANIIADFVILLTVQSRYVQHLAGKVLVVISEFMAASGSNWDSFIHLLCVCLEVAISNTLSYSSSPSTMGAEESNCDLSSSVIVLKPRLKNANWFTVAGIIQALRNILKYLKQEYDDQLVEAYLYSVSSSISNLPWDLLNEIYVGQNGDAQKISCADALRLRNVWCLQSRNAFLGNLVQFFCSLVEQSVLVEAVGGSTDKHQILCKISNLVPKLLSWCLSKLKDCSNTRISQYFRHKLLVLMIRLSSQNRLECSILVSWLQLLHKYFQDLLWRTHSSS</sequence>
<accession>A0AAP0X1L5</accession>